<organism evidence="1 2">
    <name type="scientific">Bradyrhizobium lablabi</name>
    <dbReference type="NCBI Taxonomy" id="722472"/>
    <lineage>
        <taxon>Bacteria</taxon>
        <taxon>Pseudomonadati</taxon>
        <taxon>Pseudomonadota</taxon>
        <taxon>Alphaproteobacteria</taxon>
        <taxon>Hyphomicrobiales</taxon>
        <taxon>Nitrobacteraceae</taxon>
        <taxon>Bradyrhizobium</taxon>
    </lineage>
</organism>
<protein>
    <recommendedName>
        <fullName evidence="3">MetA-pathway of phenol degradation</fullName>
    </recommendedName>
</protein>
<dbReference type="EMBL" id="LT670844">
    <property type="protein sequence ID" value="SHK47979.1"/>
    <property type="molecule type" value="Genomic_DNA"/>
</dbReference>
<dbReference type="OrthoDB" id="7252930at2"/>
<gene>
    <name evidence="1" type="ORF">SAMN05444159_3359</name>
</gene>
<name>A0A1M6STG4_9BRAD</name>
<sequence>MAPPSSGFAACTIGERFRASHWLACSSALIAALVASQLSQTADAHGIAGNRYFPGTLTFDDPAVADEAIVPNFSTLEHPDAGADVTDNRINWSFTRLLTPTVGFVVDSSWIARNWGAAKRSGFDVTSVGLKWEVFRDNPHEMLLSAGLAWGIGKSGAQAVDASAPDTIRPGLFFGKGFGDLPDSVSWLRPFGVTAAIVLEHPTGGVSRNFGIDPLTGQLGPMLTSNVDILHWGFAVEFSTLYLTSRFTGGPPKQEPLNQLVPLVEFAFDSSKGTKSIATMNPGLTYVAVTWQIAIEAIVPLNNASGHNIGGRAQLLLFLDDLAPSLFGKPLLSQ</sequence>
<dbReference type="AlphaFoldDB" id="A0A1M6STG4"/>
<proteinExistence type="predicted"/>
<dbReference type="RefSeq" id="WP_154071333.1">
    <property type="nucleotide sequence ID" value="NZ_LT670844.1"/>
</dbReference>
<evidence type="ECO:0000313" key="2">
    <source>
        <dbReference type="Proteomes" id="UP000189935"/>
    </source>
</evidence>
<evidence type="ECO:0000313" key="1">
    <source>
        <dbReference type="EMBL" id="SHK47979.1"/>
    </source>
</evidence>
<reference evidence="1 2" key="1">
    <citation type="submission" date="2016-11" db="EMBL/GenBank/DDBJ databases">
        <authorList>
            <person name="Jaros S."/>
            <person name="Januszkiewicz K."/>
            <person name="Wedrychowicz H."/>
        </authorList>
    </citation>
    <scope>NUCLEOTIDE SEQUENCE [LARGE SCALE GENOMIC DNA]</scope>
    <source>
        <strain evidence="1 2">GAS499</strain>
    </source>
</reference>
<accession>A0A1M6STG4</accession>
<evidence type="ECO:0008006" key="3">
    <source>
        <dbReference type="Google" id="ProtNLM"/>
    </source>
</evidence>
<dbReference type="Proteomes" id="UP000189935">
    <property type="component" value="Chromosome I"/>
</dbReference>